<keyword evidence="2 8" id="KW-0813">Transport</keyword>
<comment type="caution">
    <text evidence="13">The sequence shown here is derived from an EMBL/GenBank/DDBJ whole genome shotgun (WGS) entry which is preliminary data.</text>
</comment>
<evidence type="ECO:0000256" key="10">
    <source>
        <dbReference type="SAM" id="SignalP"/>
    </source>
</evidence>
<evidence type="ECO:0000256" key="6">
    <source>
        <dbReference type="ARBA" id="ARBA00023136"/>
    </source>
</evidence>
<keyword evidence="6 8" id="KW-0472">Membrane</keyword>
<dbReference type="OrthoDB" id="8764943at2"/>
<evidence type="ECO:0000259" key="12">
    <source>
        <dbReference type="Pfam" id="PF14905"/>
    </source>
</evidence>
<comment type="similarity">
    <text evidence="8">Belongs to the TonB-dependent receptor family.</text>
</comment>
<accession>A0A3P3WA19</accession>
<keyword evidence="13" id="KW-0675">Receptor</keyword>
<evidence type="ECO:0000313" key="14">
    <source>
        <dbReference type="Proteomes" id="UP000275719"/>
    </source>
</evidence>
<dbReference type="InterPro" id="IPR036942">
    <property type="entry name" value="Beta-barrel_TonB_sf"/>
</dbReference>
<feature type="region of interest" description="Disordered" evidence="9">
    <location>
        <begin position="802"/>
        <end position="821"/>
    </location>
</feature>
<dbReference type="EMBL" id="RQVQ01000012">
    <property type="protein sequence ID" value="RRJ91177.1"/>
    <property type="molecule type" value="Genomic_DNA"/>
</dbReference>
<feature type="signal peptide" evidence="10">
    <location>
        <begin position="1"/>
        <end position="24"/>
    </location>
</feature>
<dbReference type="Gene3D" id="2.60.40.1120">
    <property type="entry name" value="Carboxypeptidase-like, regulatory domain"/>
    <property type="match status" value="1"/>
</dbReference>
<evidence type="ECO:0000256" key="1">
    <source>
        <dbReference type="ARBA" id="ARBA00004571"/>
    </source>
</evidence>
<comment type="subcellular location">
    <subcellularLocation>
        <location evidence="1 8">Cell outer membrane</location>
        <topology evidence="1 8">Multi-pass membrane protein</topology>
    </subcellularLocation>
</comment>
<dbReference type="AlphaFoldDB" id="A0A3P3WA19"/>
<feature type="chain" id="PRO_5018011038" evidence="10">
    <location>
        <begin position="25"/>
        <end position="821"/>
    </location>
</feature>
<feature type="domain" description="TonB-dependent receptor plug" evidence="11">
    <location>
        <begin position="151"/>
        <end position="226"/>
    </location>
</feature>
<dbReference type="InterPro" id="IPR012910">
    <property type="entry name" value="Plug_dom"/>
</dbReference>
<dbReference type="Gene3D" id="2.170.130.10">
    <property type="entry name" value="TonB-dependent receptor, plug domain"/>
    <property type="match status" value="1"/>
</dbReference>
<evidence type="ECO:0000313" key="13">
    <source>
        <dbReference type="EMBL" id="RRJ91177.1"/>
    </source>
</evidence>
<dbReference type="PROSITE" id="PS52016">
    <property type="entry name" value="TONB_DEPENDENT_REC_3"/>
    <property type="match status" value="1"/>
</dbReference>
<dbReference type="PANTHER" id="PTHR30069">
    <property type="entry name" value="TONB-DEPENDENT OUTER MEMBRANE RECEPTOR"/>
    <property type="match status" value="1"/>
</dbReference>
<keyword evidence="7 8" id="KW-0998">Cell outer membrane</keyword>
<proteinExistence type="inferred from homology"/>
<keyword evidence="4 8" id="KW-0812">Transmembrane</keyword>
<dbReference type="GO" id="GO:0009279">
    <property type="term" value="C:cell outer membrane"/>
    <property type="evidence" value="ECO:0007669"/>
    <property type="project" value="UniProtKB-SubCell"/>
</dbReference>
<dbReference type="SUPFAM" id="SSF56935">
    <property type="entry name" value="Porins"/>
    <property type="match status" value="1"/>
</dbReference>
<dbReference type="Gene3D" id="2.40.170.20">
    <property type="entry name" value="TonB-dependent receptor, beta-barrel domain"/>
    <property type="match status" value="1"/>
</dbReference>
<reference evidence="13 14" key="1">
    <citation type="submission" date="2018-11" db="EMBL/GenBank/DDBJ databases">
        <title>Flavobacterium sp. nov., YIM 102701-2 draft genome.</title>
        <authorList>
            <person name="Li G."/>
            <person name="Jiang Y."/>
        </authorList>
    </citation>
    <scope>NUCLEOTIDE SEQUENCE [LARGE SCALE GENOMIC DNA]</scope>
    <source>
        <strain evidence="13 14">YIM 102701-2</strain>
    </source>
</reference>
<dbReference type="Pfam" id="PF14905">
    <property type="entry name" value="OMP_b-brl_3"/>
    <property type="match status" value="1"/>
</dbReference>
<dbReference type="SUPFAM" id="SSF49464">
    <property type="entry name" value="Carboxypeptidase regulatory domain-like"/>
    <property type="match status" value="1"/>
</dbReference>
<sequence length="821" mass="92591">MHLMKSTRFLTVVASLSFSSLMWAQTPSNEIFIKGSVVEASTNQPLEYANITLISTTNPEIITGDVTDTTGNFNIPTIAGTYNIRVEYLGYKTIEISNKEITENADLGVFKIESDSELLEGIVVQAKKAEVEIKLDKRIYNVGDNAIVRGGNASDVLDNIPSVEVDSDGNVSLRGNESVKVLIDGKPSGLASNVGDALKMLSSESIERVEVITNPSARYEAEGGAGIINIILKKGSNNGTNGSVSANIGDPLSYGLNANVNHRMKSVNLFANLGYSKNKTFGNSLNDSEYFNEDGTTSQYVNEQSKNTRDRHGFNGNIGVEWNITDKFTWNNGVTFRKNKGDNPRTLNYSKFDENYNLLYKNTRLTEEDDQKETAEYNTDFTYKFNDKGHQLFVSGSISKNTDLENSDISTIDQTLDILSKEVTRATEDEQRLIARADYILPLGEGSQFEAGYLGNFNELNTTFNLDTDIVQGIPSDSNLEYKERLNALYAQYGNKVDKFSYMVGLRWENTQIDVNQLVTQDFNKKKYSNFFPSLFLSYEFIEGENITASYSRRVRRPRGRMLNPISNYSSSINFFQGNPDLNPSFTDAFDLGYMKRFSHQLTLNTSAYFNKTNDATQYVRRVNGVNDEGIPITISGPINLATEYRYGLEINLNYVPFAWWRLNANANLFQVATRGNYQYFDENLNQVVNQNFDNDTFTWSGRLSSKITLPGKVDWQTNVMYSGPQATAQGKRLGNVGVNLAFSKDVLKDKGTVTLNVQDLFNSRKHMMDIDLPQARSYSEMQWRERTINLAFTYRFNQSASDRMKNQKRQNSSEDMEEMM</sequence>
<evidence type="ECO:0000256" key="7">
    <source>
        <dbReference type="ARBA" id="ARBA00023237"/>
    </source>
</evidence>
<protein>
    <submittedName>
        <fullName evidence="13">TonB-dependent receptor</fullName>
    </submittedName>
</protein>
<dbReference type="PANTHER" id="PTHR30069:SF29">
    <property type="entry name" value="HEMOGLOBIN AND HEMOGLOBIN-HAPTOGLOBIN-BINDING PROTEIN 1-RELATED"/>
    <property type="match status" value="1"/>
</dbReference>
<evidence type="ECO:0000256" key="3">
    <source>
        <dbReference type="ARBA" id="ARBA00022452"/>
    </source>
</evidence>
<dbReference type="InterPro" id="IPR041700">
    <property type="entry name" value="OMP_b-brl_3"/>
</dbReference>
<evidence type="ECO:0000259" key="11">
    <source>
        <dbReference type="Pfam" id="PF07715"/>
    </source>
</evidence>
<keyword evidence="5 10" id="KW-0732">Signal</keyword>
<feature type="domain" description="Outer membrane protein beta-barrel" evidence="12">
    <location>
        <begin position="384"/>
        <end position="795"/>
    </location>
</feature>
<keyword evidence="3 8" id="KW-1134">Transmembrane beta strand</keyword>
<evidence type="ECO:0000256" key="5">
    <source>
        <dbReference type="ARBA" id="ARBA00022729"/>
    </source>
</evidence>
<dbReference type="InterPro" id="IPR039426">
    <property type="entry name" value="TonB-dep_rcpt-like"/>
</dbReference>
<evidence type="ECO:0000256" key="2">
    <source>
        <dbReference type="ARBA" id="ARBA00022448"/>
    </source>
</evidence>
<dbReference type="Pfam" id="PF07715">
    <property type="entry name" value="Plug"/>
    <property type="match status" value="1"/>
</dbReference>
<organism evidence="13 14">
    <name type="scientific">Paenimyroides tangerinum</name>
    <dbReference type="NCBI Taxonomy" id="2488728"/>
    <lineage>
        <taxon>Bacteria</taxon>
        <taxon>Pseudomonadati</taxon>
        <taxon>Bacteroidota</taxon>
        <taxon>Flavobacteriia</taxon>
        <taxon>Flavobacteriales</taxon>
        <taxon>Flavobacteriaceae</taxon>
        <taxon>Paenimyroides</taxon>
    </lineage>
</organism>
<gene>
    <name evidence="13" type="ORF">EG240_06640</name>
</gene>
<evidence type="ECO:0000256" key="4">
    <source>
        <dbReference type="ARBA" id="ARBA00022692"/>
    </source>
</evidence>
<evidence type="ECO:0000256" key="8">
    <source>
        <dbReference type="PROSITE-ProRule" id="PRU01360"/>
    </source>
</evidence>
<keyword evidence="14" id="KW-1185">Reference proteome</keyword>
<dbReference type="Pfam" id="PF13715">
    <property type="entry name" value="CarbopepD_reg_2"/>
    <property type="match status" value="1"/>
</dbReference>
<dbReference type="GO" id="GO:0044718">
    <property type="term" value="P:siderophore transmembrane transport"/>
    <property type="evidence" value="ECO:0007669"/>
    <property type="project" value="TreeGrafter"/>
</dbReference>
<name>A0A3P3WA19_9FLAO</name>
<evidence type="ECO:0000256" key="9">
    <source>
        <dbReference type="SAM" id="MobiDB-lite"/>
    </source>
</evidence>
<dbReference type="GO" id="GO:0015344">
    <property type="term" value="F:siderophore uptake transmembrane transporter activity"/>
    <property type="evidence" value="ECO:0007669"/>
    <property type="project" value="TreeGrafter"/>
</dbReference>
<dbReference type="InterPro" id="IPR008969">
    <property type="entry name" value="CarboxyPept-like_regulatory"/>
</dbReference>
<dbReference type="InterPro" id="IPR037066">
    <property type="entry name" value="Plug_dom_sf"/>
</dbReference>
<dbReference type="Proteomes" id="UP000275719">
    <property type="component" value="Unassembled WGS sequence"/>
</dbReference>